<feature type="region of interest" description="Disordered" evidence="1">
    <location>
        <begin position="395"/>
        <end position="434"/>
    </location>
</feature>
<gene>
    <name evidence="2" type="ORF">BMF94_4584</name>
</gene>
<dbReference type="SUPFAM" id="SSF52047">
    <property type="entry name" value="RNI-like"/>
    <property type="match status" value="1"/>
</dbReference>
<keyword evidence="3" id="KW-1185">Reference proteome</keyword>
<evidence type="ECO:0000256" key="1">
    <source>
        <dbReference type="SAM" id="MobiDB-lite"/>
    </source>
</evidence>
<dbReference type="CDD" id="cd09917">
    <property type="entry name" value="F-box_SF"/>
    <property type="match status" value="1"/>
</dbReference>
<evidence type="ECO:0000313" key="3">
    <source>
        <dbReference type="Proteomes" id="UP000237144"/>
    </source>
</evidence>
<comment type="caution">
    <text evidence="2">The sequence shown here is derived from an EMBL/GenBank/DDBJ whole genome shotgun (WGS) entry which is preliminary data.</text>
</comment>
<dbReference type="Gene3D" id="1.20.1280.50">
    <property type="match status" value="1"/>
</dbReference>
<proteinExistence type="predicted"/>
<evidence type="ECO:0000313" key="2">
    <source>
        <dbReference type="EMBL" id="POY72282.1"/>
    </source>
</evidence>
<dbReference type="EMBL" id="PJQD01000050">
    <property type="protein sequence ID" value="POY72282.1"/>
    <property type="molecule type" value="Genomic_DNA"/>
</dbReference>
<dbReference type="Proteomes" id="UP000237144">
    <property type="component" value="Unassembled WGS sequence"/>
</dbReference>
<evidence type="ECO:0008006" key="4">
    <source>
        <dbReference type="Google" id="ProtNLM"/>
    </source>
</evidence>
<name>A0A2S5B675_9BASI</name>
<sequence length="434" mass="47512">MPASFDSLPDELIDVVFDRLAARLDEEALDRHNELIQLARVCKRWTPLVLPRAWEIVKIDSLLAPSAQIRHLLARPQLLAYVRKVYQDKDSRLESLVSLTSTEHCTHAPEIVELLRLCPSLSRIDICIVEPEQDVLSAIAESPSARHIKRLTLTAVMKTAGSIARFLHCLAKLHSLTSLDFTWASPPTAYRALEEAFAGEKLKVEFLHLQPLLGEGEEPAVMLRFLDAVLDSAALHSISLSGWKGCSDFFHAAATHHNLKALVLGIDQLDAEPAQLGTSLLALAKLSSVTDLFLHLYGGTETGLKCPIHLGALLESMPTSLQVAFLNCLVVNREEANGIPELELELDSTRVVPVHGLVFLQVAPIAEEVQEQTQSKVTFARVKVEDDFAWRRLPSGRRNAHRTVDAADQTAAPSESKAGTGETGQPGEATASPA</sequence>
<organism evidence="2 3">
    <name type="scientific">Rhodotorula taiwanensis</name>
    <dbReference type="NCBI Taxonomy" id="741276"/>
    <lineage>
        <taxon>Eukaryota</taxon>
        <taxon>Fungi</taxon>
        <taxon>Dikarya</taxon>
        <taxon>Basidiomycota</taxon>
        <taxon>Pucciniomycotina</taxon>
        <taxon>Microbotryomycetes</taxon>
        <taxon>Sporidiobolales</taxon>
        <taxon>Sporidiobolaceae</taxon>
        <taxon>Rhodotorula</taxon>
    </lineage>
</organism>
<dbReference type="InterPro" id="IPR032675">
    <property type="entry name" value="LRR_dom_sf"/>
</dbReference>
<accession>A0A2S5B675</accession>
<dbReference type="Gene3D" id="3.80.10.10">
    <property type="entry name" value="Ribonuclease Inhibitor"/>
    <property type="match status" value="1"/>
</dbReference>
<reference evidence="2 3" key="1">
    <citation type="journal article" date="2018" name="Front. Microbiol.">
        <title>Prospects for Fungal Bioremediation of Acidic Radioactive Waste Sites: Characterization and Genome Sequence of Rhodotorula taiwanensis MD1149.</title>
        <authorList>
            <person name="Tkavc R."/>
            <person name="Matrosova V.Y."/>
            <person name="Grichenko O.E."/>
            <person name="Gostincar C."/>
            <person name="Volpe R.P."/>
            <person name="Klimenkova P."/>
            <person name="Gaidamakova E.K."/>
            <person name="Zhou C.E."/>
            <person name="Stewart B.J."/>
            <person name="Lyman M.G."/>
            <person name="Malfatti S.A."/>
            <person name="Rubinfeld B."/>
            <person name="Courtot M."/>
            <person name="Singh J."/>
            <person name="Dalgard C.L."/>
            <person name="Hamilton T."/>
            <person name="Frey K.G."/>
            <person name="Gunde-Cimerman N."/>
            <person name="Dugan L."/>
            <person name="Daly M.J."/>
        </authorList>
    </citation>
    <scope>NUCLEOTIDE SEQUENCE [LARGE SCALE GENOMIC DNA]</scope>
    <source>
        <strain evidence="2 3">MD1149</strain>
    </source>
</reference>
<dbReference type="AlphaFoldDB" id="A0A2S5B675"/>
<protein>
    <recommendedName>
        <fullName evidence="4">F-box domain-containing protein</fullName>
    </recommendedName>
</protein>